<comment type="caution">
    <text evidence="1">The sequence shown here is derived from an EMBL/GenBank/DDBJ whole genome shotgun (WGS) entry which is preliminary data.</text>
</comment>
<sequence>MEKIITFEEGIPGFEKYKEYVILEENTKQFFYLECVENRSLFFVIVDPFKYMPSYSPDIPEKYFEILGGGETSDFALYAMLNLGVNLHTATVNLKAPLLINTNNLKGVQTLIENDYGIKTSLVQLMKGCE</sequence>
<keyword evidence="2" id="KW-1185">Reference proteome</keyword>
<protein>
    <submittedName>
        <fullName evidence="1">Uncharacterized protein</fullName>
    </submittedName>
</protein>
<gene>
    <name evidence="1" type="ORF">AN396_05260</name>
</gene>
<evidence type="ECO:0000313" key="1">
    <source>
        <dbReference type="EMBL" id="ONI40828.1"/>
    </source>
</evidence>
<evidence type="ECO:0000313" key="2">
    <source>
        <dbReference type="Proteomes" id="UP000188605"/>
    </source>
</evidence>
<dbReference type="EMBL" id="LJDB01000045">
    <property type="protein sequence ID" value="ONI40828.1"/>
    <property type="molecule type" value="Genomic_DNA"/>
</dbReference>
<dbReference type="Proteomes" id="UP000188605">
    <property type="component" value="Unassembled WGS sequence"/>
</dbReference>
<reference evidence="1" key="1">
    <citation type="submission" date="2016-08" db="EMBL/GenBank/DDBJ databases">
        <authorList>
            <person name="Ngugi D.K."/>
            <person name="Miyake S."/>
            <person name="Stingl U."/>
        </authorList>
    </citation>
    <scope>NUCLEOTIDE SEQUENCE</scope>
    <source>
        <strain evidence="1">SCG-B11WGA-EpuloA1</strain>
    </source>
</reference>
<proteinExistence type="predicted"/>
<organism evidence="1 2">
    <name type="scientific">Candidatus Epulonipiscium fishelsonii</name>
    <dbReference type="NCBI Taxonomy" id="77094"/>
    <lineage>
        <taxon>Bacteria</taxon>
        <taxon>Bacillati</taxon>
        <taxon>Bacillota</taxon>
        <taxon>Clostridia</taxon>
        <taxon>Lachnospirales</taxon>
        <taxon>Lachnospiraceae</taxon>
        <taxon>Candidatus Epulonipiscium</taxon>
    </lineage>
</organism>
<accession>A0ACC8XDE8</accession>
<name>A0ACC8XDE8_9FIRM</name>